<evidence type="ECO:0000313" key="3">
    <source>
        <dbReference type="Proteomes" id="UP000515152"/>
    </source>
</evidence>
<dbReference type="GeneID" id="122133561"/>
<sequence length="280" mass="31671">MPSTQKNKDSETKRSTLSSKVASMATAASTDDLAMMLAKEMVKQREYFKEDMAELIESSLAPIQASIATFHETMDTLGKRVTSVEITTGDNFEALAKAEKAITDLQAMNATLVDRMEDMENRSRRANLRIINVPEASDTKDMVTHVSTLLKDVMGSQFNTLPELDRAHRILIPKPKNGQPPRPIIVAFHRYQDRERALRWARQNNVVYQGNTLRFYPDLSAGLSRKRAAFKNVKGALYQKGIQFRLLYPARLRVTYGEETLMFETPADAEAFYSQRVQGS</sequence>
<evidence type="ECO:0000313" key="5">
    <source>
        <dbReference type="RefSeq" id="XP_042565949.1"/>
    </source>
</evidence>
<reference evidence="4 5" key="1">
    <citation type="submission" date="2025-04" db="UniProtKB">
        <authorList>
            <consortium name="RefSeq"/>
        </authorList>
    </citation>
    <scope>IDENTIFICATION</scope>
</reference>
<organism evidence="3 5">
    <name type="scientific">Clupea harengus</name>
    <name type="common">Atlantic herring</name>
    <dbReference type="NCBI Taxonomy" id="7950"/>
    <lineage>
        <taxon>Eukaryota</taxon>
        <taxon>Metazoa</taxon>
        <taxon>Chordata</taxon>
        <taxon>Craniata</taxon>
        <taxon>Vertebrata</taxon>
        <taxon>Euteleostomi</taxon>
        <taxon>Actinopterygii</taxon>
        <taxon>Neopterygii</taxon>
        <taxon>Teleostei</taxon>
        <taxon>Clupei</taxon>
        <taxon>Clupeiformes</taxon>
        <taxon>Clupeoidei</taxon>
        <taxon>Clupeidae</taxon>
        <taxon>Clupea</taxon>
    </lineage>
</organism>
<dbReference type="PANTHER" id="PTHR11505">
    <property type="entry name" value="L1 TRANSPOSABLE ELEMENT-RELATED"/>
    <property type="match status" value="1"/>
</dbReference>
<feature type="region of interest" description="Disordered" evidence="2">
    <location>
        <begin position="1"/>
        <end position="22"/>
    </location>
</feature>
<feature type="compositionally biased region" description="Basic and acidic residues" evidence="2">
    <location>
        <begin position="1"/>
        <end position="14"/>
    </location>
</feature>
<dbReference type="RefSeq" id="XP_042565948.1">
    <property type="nucleotide sequence ID" value="XM_042710014.1"/>
</dbReference>
<keyword evidence="3" id="KW-1185">Reference proteome</keyword>
<feature type="coiled-coil region" evidence="1">
    <location>
        <begin position="95"/>
        <end position="129"/>
    </location>
</feature>
<protein>
    <submittedName>
        <fullName evidence="4 5">Uncharacterized protein LOC122133561</fullName>
    </submittedName>
</protein>
<dbReference type="InterPro" id="IPR004244">
    <property type="entry name" value="Transposase_22"/>
</dbReference>
<dbReference type="OrthoDB" id="10059413at2759"/>
<evidence type="ECO:0000256" key="1">
    <source>
        <dbReference type="SAM" id="Coils"/>
    </source>
</evidence>
<dbReference type="KEGG" id="char:122133561"/>
<dbReference type="RefSeq" id="XP_042565949.1">
    <property type="nucleotide sequence ID" value="XM_042710015.1"/>
</dbReference>
<accession>A0A8M1KWI0</accession>
<proteinExistence type="predicted"/>
<dbReference type="Proteomes" id="UP000515152">
    <property type="component" value="Chromosome 16"/>
</dbReference>
<gene>
    <name evidence="4 5" type="primary">LOC122133561</name>
</gene>
<evidence type="ECO:0000256" key="2">
    <source>
        <dbReference type="SAM" id="MobiDB-lite"/>
    </source>
</evidence>
<dbReference type="AlphaFoldDB" id="A0A8M1KWI0"/>
<name>A0A8M1KWI0_CLUHA</name>
<evidence type="ECO:0000313" key="4">
    <source>
        <dbReference type="RefSeq" id="XP_042565948.1"/>
    </source>
</evidence>
<keyword evidence="1" id="KW-0175">Coiled coil</keyword>